<feature type="region of interest" description="Disordered" evidence="1">
    <location>
        <begin position="368"/>
        <end position="391"/>
    </location>
</feature>
<evidence type="ECO:0000313" key="3">
    <source>
        <dbReference type="EMBL" id="ODM18364.1"/>
    </source>
</evidence>
<dbReference type="PANTHER" id="PTHR11799:SF12">
    <property type="entry name" value="PARAOXONASE-RELATED"/>
    <property type="match status" value="1"/>
</dbReference>
<dbReference type="InterPro" id="IPR051288">
    <property type="entry name" value="Serum_paraoxonase/arylesterase"/>
</dbReference>
<protein>
    <recommendedName>
        <fullName evidence="5">Serum paraoxonase/arylesterase family protein</fullName>
    </recommendedName>
</protein>
<keyword evidence="2" id="KW-0732">Signal</keyword>
<feature type="compositionally biased region" description="Basic and acidic residues" evidence="1">
    <location>
        <begin position="370"/>
        <end position="391"/>
    </location>
</feature>
<dbReference type="AlphaFoldDB" id="A0A1E3BBP9"/>
<proteinExistence type="predicted"/>
<feature type="signal peptide" evidence="2">
    <location>
        <begin position="1"/>
        <end position="23"/>
    </location>
</feature>
<feature type="chain" id="PRO_5009123558" description="Serum paraoxonase/arylesterase family protein" evidence="2">
    <location>
        <begin position="24"/>
        <end position="447"/>
    </location>
</feature>
<dbReference type="SMR" id="A0A1E3BBP9"/>
<name>A0A1E3BBP9_ASPCR</name>
<sequence>MGSFLNIAILAVLAAMLAGPLYRQVNLLGVLRKPIENNPYIEGHNLIKIEDTMQCEDLHYHAPANKLFTACEDSVLPRFEWFPPMKAFKKPSLATGSIHVIDPTTMKSTRLMFEDDFSGPFITHGIDVLEDPERPDSVYIFAVNHAPHPAYRPGRSDREWDWDGPKARSQIELFHHVLGATTVKHVRSIRHPLIKTPNDIYAESPYSFFVTNDHGYRDGVRRAIEDIVPMAKWSSTIHVRLDELQAVDAEAAIDASVALTGLFNNNGFGHGKAADDMLITSAQGGMLYLAQPVRDQDGDTISVKEEIPLDSSIDNPTYFTDVYRTSEADDASGFVLAGLRRAVDMVTHHTDPTAKDGVMVWYTRPNTTASKHESEGEGEHEKNDDEKSSNNGRYETRLLFEDDGTHIRTAATAVLVPIPPQPEQGKKAWLFVTGFFSESMIAVQVDL</sequence>
<dbReference type="PANTHER" id="PTHR11799">
    <property type="entry name" value="PARAOXONASE"/>
    <property type="match status" value="1"/>
</dbReference>
<evidence type="ECO:0008006" key="5">
    <source>
        <dbReference type="Google" id="ProtNLM"/>
    </source>
</evidence>
<evidence type="ECO:0000256" key="1">
    <source>
        <dbReference type="SAM" id="MobiDB-lite"/>
    </source>
</evidence>
<comment type="caution">
    <text evidence="3">The sequence shown here is derived from an EMBL/GenBank/DDBJ whole genome shotgun (WGS) entry which is preliminary data.</text>
</comment>
<dbReference type="VEuPathDB" id="FungiDB:SI65_06235"/>
<reference evidence="3 4" key="1">
    <citation type="journal article" date="2016" name="BMC Genomics">
        <title>Comparative genomic and transcriptomic analyses of the Fuzhuan brick tea-fermentation fungus Aspergillus cristatus.</title>
        <authorList>
            <person name="Ge Y."/>
            <person name="Wang Y."/>
            <person name="Liu Y."/>
            <person name="Tan Y."/>
            <person name="Ren X."/>
            <person name="Zhang X."/>
            <person name="Hyde K.D."/>
            <person name="Liu Y."/>
            <person name="Liu Z."/>
        </authorList>
    </citation>
    <scope>NUCLEOTIDE SEQUENCE [LARGE SCALE GENOMIC DNA]</scope>
    <source>
        <strain evidence="3 4">GZAAS20.1005</strain>
    </source>
</reference>
<dbReference type="OrthoDB" id="5307922at2759"/>
<accession>A0A1E3BBP9</accession>
<evidence type="ECO:0000313" key="4">
    <source>
        <dbReference type="Proteomes" id="UP000094569"/>
    </source>
</evidence>
<evidence type="ECO:0000256" key="2">
    <source>
        <dbReference type="SAM" id="SignalP"/>
    </source>
</evidence>
<organism evidence="3 4">
    <name type="scientific">Aspergillus cristatus</name>
    <name type="common">Chinese Fuzhuan brick tea-fermentation fungus</name>
    <name type="synonym">Eurotium cristatum</name>
    <dbReference type="NCBI Taxonomy" id="573508"/>
    <lineage>
        <taxon>Eukaryota</taxon>
        <taxon>Fungi</taxon>
        <taxon>Dikarya</taxon>
        <taxon>Ascomycota</taxon>
        <taxon>Pezizomycotina</taxon>
        <taxon>Eurotiomycetes</taxon>
        <taxon>Eurotiomycetidae</taxon>
        <taxon>Eurotiales</taxon>
        <taxon>Aspergillaceae</taxon>
        <taxon>Aspergillus</taxon>
        <taxon>Aspergillus subgen. Aspergillus</taxon>
    </lineage>
</organism>
<dbReference type="Gene3D" id="2.120.10.30">
    <property type="entry name" value="TolB, C-terminal domain"/>
    <property type="match status" value="1"/>
</dbReference>
<dbReference type="EMBL" id="JXNT01000006">
    <property type="protein sequence ID" value="ODM18364.1"/>
    <property type="molecule type" value="Genomic_DNA"/>
</dbReference>
<dbReference type="Proteomes" id="UP000094569">
    <property type="component" value="Unassembled WGS sequence"/>
</dbReference>
<gene>
    <name evidence="3" type="ORF">SI65_06235</name>
</gene>
<dbReference type="InterPro" id="IPR011042">
    <property type="entry name" value="6-blade_b-propeller_TolB-like"/>
</dbReference>
<keyword evidence="4" id="KW-1185">Reference proteome</keyword>